<reference evidence="3" key="1">
    <citation type="submission" date="2019-03" db="EMBL/GenBank/DDBJ databases">
        <authorList>
            <person name="Danneels B."/>
        </authorList>
    </citation>
    <scope>NUCLEOTIDE SEQUENCE</scope>
</reference>
<dbReference type="EMBL" id="CAADIB010000002">
    <property type="protein sequence ID" value="VFR17724.1"/>
    <property type="molecule type" value="Genomic_DNA"/>
</dbReference>
<dbReference type="EMBL" id="CAADHZ010000026">
    <property type="protein sequence ID" value="VFR35017.1"/>
    <property type="molecule type" value="Genomic_DNA"/>
</dbReference>
<dbReference type="Gene3D" id="1.10.890.40">
    <property type="match status" value="1"/>
</dbReference>
<evidence type="ECO:0000259" key="1">
    <source>
        <dbReference type="Pfam" id="PF18602"/>
    </source>
</evidence>
<evidence type="ECO:0000313" key="3">
    <source>
        <dbReference type="EMBL" id="VFR35017.1"/>
    </source>
</evidence>
<proteinExistence type="predicted"/>
<sequence length="143" mass="14781">MTRLLLAALLAVSAATVSAATVTAATVTATCASAAAPRTWHFTGKELLAALEGKMPTEFRDPAHSRLLSSARAQSYISGVADLTQNQLWCTVTGVLPHELAGRVHTALHELDPASLGGNAAPLVAEALRQAFPCPASTIGRNP</sequence>
<dbReference type="AlphaFoldDB" id="A0A484QDJ3"/>
<evidence type="ECO:0000313" key="2">
    <source>
        <dbReference type="EMBL" id="VFR17724.1"/>
    </source>
</evidence>
<accession>A0A484QDJ3</accession>
<gene>
    <name evidence="3" type="ORF">ANDO1_2273</name>
    <name evidence="2" type="ORF">ANDO2_2178</name>
</gene>
<organism evidence="3">
    <name type="scientific">plant metagenome</name>
    <dbReference type="NCBI Taxonomy" id="1297885"/>
    <lineage>
        <taxon>unclassified sequences</taxon>
        <taxon>metagenomes</taxon>
        <taxon>organismal metagenomes</taxon>
    </lineage>
</organism>
<name>A0A484QDJ3_9ZZZZ</name>
<protein>
    <submittedName>
        <fullName evidence="3">Tiorf68 protein</fullName>
    </submittedName>
</protein>
<dbReference type="InterPro" id="IPR041238">
    <property type="entry name" value="Rap1a"/>
</dbReference>
<feature type="domain" description="Rap1a immunity protein" evidence="1">
    <location>
        <begin position="60"/>
        <end position="134"/>
    </location>
</feature>
<dbReference type="Pfam" id="PF18602">
    <property type="entry name" value="Rap1a"/>
    <property type="match status" value="1"/>
</dbReference>